<dbReference type="PANTHER" id="PTHR30469:SF15">
    <property type="entry name" value="HLYD FAMILY OF SECRETION PROTEINS"/>
    <property type="match status" value="1"/>
</dbReference>
<dbReference type="InterPro" id="IPR006143">
    <property type="entry name" value="RND_pump_MFP"/>
</dbReference>
<dbReference type="EMBL" id="JAPWGY010000002">
    <property type="protein sequence ID" value="MCZ4280690.1"/>
    <property type="molecule type" value="Genomic_DNA"/>
</dbReference>
<keyword evidence="3" id="KW-0472">Membrane</keyword>
<evidence type="ECO:0000256" key="1">
    <source>
        <dbReference type="ARBA" id="ARBA00009477"/>
    </source>
</evidence>
<dbReference type="NCBIfam" id="TIGR01730">
    <property type="entry name" value="RND_mfp"/>
    <property type="match status" value="1"/>
</dbReference>
<keyword evidence="5" id="KW-1185">Reference proteome</keyword>
<feature type="transmembrane region" description="Helical" evidence="3">
    <location>
        <begin position="26"/>
        <end position="45"/>
    </location>
</feature>
<evidence type="ECO:0000313" key="4">
    <source>
        <dbReference type="EMBL" id="MCZ4280690.1"/>
    </source>
</evidence>
<reference evidence="4" key="1">
    <citation type="submission" date="2022-12" db="EMBL/GenBank/DDBJ databases">
        <title>Bacterial isolates from different developmental stages of Nematostella vectensis.</title>
        <authorList>
            <person name="Fraune S."/>
        </authorList>
    </citation>
    <scope>NUCLEOTIDE SEQUENCE</scope>
    <source>
        <strain evidence="4">G21630-S1</strain>
    </source>
</reference>
<feature type="coiled-coil region" evidence="2">
    <location>
        <begin position="124"/>
        <end position="197"/>
    </location>
</feature>
<keyword evidence="2" id="KW-0175">Coiled coil</keyword>
<name>A0ABT4LHV7_9PROT</name>
<sequence length="393" mass="43698">MTNNAPQSTSEGIPKPPGVGKSHARWLWIVISLITLFGVIFLLVMEEDTADITRTGTPAPLQLVSFEKVQTGPETLEITSFAEIRPRWSAELRAAVSGRIDKVHDNALAGEAVDKGTTLIEIENSRYVAELAAAELALKEAELELLKAKNANYIAQKEFERSSRKAPNDFALKIPQLEIAKQSVTSANARVRAARQQLEDTTILAPFPAFITRRFVSPGQMVNVGDQLLKLVDNTRFELEAEIGRREWNLLQKPFEGLEARITGQAGELIAQAKIRRGGGFLDEATRQYKIFLVIEETAPSKVLSGDFVKLSLPGITISEALDIPASSLTKDGYLWYLDSQDRLQRLEPLVLSRRDDRIIIQAPAGEHSWRFAITPLVSFLPGQKVYAREKEK</sequence>
<dbReference type="SUPFAM" id="SSF111369">
    <property type="entry name" value="HlyD-like secretion proteins"/>
    <property type="match status" value="1"/>
</dbReference>
<gene>
    <name evidence="4" type="ORF">O4H49_07860</name>
</gene>
<dbReference type="Gene3D" id="1.10.287.470">
    <property type="entry name" value="Helix hairpin bin"/>
    <property type="match status" value="1"/>
</dbReference>
<dbReference type="Proteomes" id="UP001069802">
    <property type="component" value="Unassembled WGS sequence"/>
</dbReference>
<evidence type="ECO:0000256" key="3">
    <source>
        <dbReference type="SAM" id="Phobius"/>
    </source>
</evidence>
<comment type="caution">
    <text evidence="4">The sequence shown here is derived from an EMBL/GenBank/DDBJ whole genome shotgun (WGS) entry which is preliminary data.</text>
</comment>
<dbReference type="RefSeq" id="WP_269422874.1">
    <property type="nucleotide sequence ID" value="NZ_JAPWGY010000002.1"/>
</dbReference>
<evidence type="ECO:0000313" key="5">
    <source>
        <dbReference type="Proteomes" id="UP001069802"/>
    </source>
</evidence>
<dbReference type="Gene3D" id="2.40.50.100">
    <property type="match status" value="1"/>
</dbReference>
<keyword evidence="3" id="KW-1133">Transmembrane helix</keyword>
<organism evidence="4 5">
    <name type="scientific">Kiloniella laminariae</name>
    <dbReference type="NCBI Taxonomy" id="454162"/>
    <lineage>
        <taxon>Bacteria</taxon>
        <taxon>Pseudomonadati</taxon>
        <taxon>Pseudomonadota</taxon>
        <taxon>Alphaproteobacteria</taxon>
        <taxon>Rhodospirillales</taxon>
        <taxon>Kiloniellaceae</taxon>
        <taxon>Kiloniella</taxon>
    </lineage>
</organism>
<comment type="similarity">
    <text evidence="1">Belongs to the membrane fusion protein (MFP) (TC 8.A.1) family.</text>
</comment>
<evidence type="ECO:0000256" key="2">
    <source>
        <dbReference type="SAM" id="Coils"/>
    </source>
</evidence>
<keyword evidence="3" id="KW-0812">Transmembrane</keyword>
<accession>A0ABT4LHV7</accession>
<protein>
    <submittedName>
        <fullName evidence="4">Efflux RND transporter periplasmic adaptor subunit</fullName>
    </submittedName>
</protein>
<dbReference type="PANTHER" id="PTHR30469">
    <property type="entry name" value="MULTIDRUG RESISTANCE PROTEIN MDTA"/>
    <property type="match status" value="1"/>
</dbReference>
<proteinExistence type="inferred from homology"/>